<evidence type="ECO:0000313" key="1">
    <source>
        <dbReference type="EMBL" id="UYP47838.1"/>
    </source>
</evidence>
<organism evidence="1 2">
    <name type="scientific">Candidatus Lokiarchaeum ossiferum</name>
    <dbReference type="NCBI Taxonomy" id="2951803"/>
    <lineage>
        <taxon>Archaea</taxon>
        <taxon>Promethearchaeati</taxon>
        <taxon>Promethearchaeota</taxon>
        <taxon>Promethearchaeia</taxon>
        <taxon>Promethearchaeales</taxon>
        <taxon>Promethearchaeaceae</taxon>
        <taxon>Candidatus Lokiarchaeum</taxon>
    </lineage>
</organism>
<dbReference type="Proteomes" id="UP001208689">
    <property type="component" value="Chromosome"/>
</dbReference>
<accession>A0ABY6HWU7</accession>
<gene>
    <name evidence="1" type="ORF">NEF87_004123</name>
</gene>
<evidence type="ECO:0000313" key="2">
    <source>
        <dbReference type="Proteomes" id="UP001208689"/>
    </source>
</evidence>
<keyword evidence="2" id="KW-1185">Reference proteome</keyword>
<dbReference type="InterPro" id="IPR038594">
    <property type="entry name" value="SepF-like_sf"/>
</dbReference>
<dbReference type="Gene3D" id="3.30.110.150">
    <property type="entry name" value="SepF-like protein"/>
    <property type="match status" value="1"/>
</dbReference>
<proteinExistence type="predicted"/>
<sequence>MSTTKTTPHIQISQLELPLKQNLSEIEHFLSQGQVLFIQTGKYFAHYQDDVLKLKDTMDQLKKICIRRGGSMGRVGENILIITPHKNFKLG</sequence>
<dbReference type="EMBL" id="CP104013">
    <property type="protein sequence ID" value="UYP47838.1"/>
    <property type="molecule type" value="Genomic_DNA"/>
</dbReference>
<reference evidence="1" key="1">
    <citation type="submission" date="2022-09" db="EMBL/GenBank/DDBJ databases">
        <title>Actin cytoskeleton and complex cell architecture in an #Asgard archaeon.</title>
        <authorList>
            <person name="Ponce Toledo R.I."/>
            <person name="Schleper C."/>
            <person name="Rodrigues Oliveira T."/>
            <person name="Wollweber F."/>
            <person name="Xu J."/>
            <person name="Rittmann S."/>
            <person name="Klingl A."/>
            <person name="Pilhofer M."/>
        </authorList>
    </citation>
    <scope>NUCLEOTIDE SEQUENCE</scope>
    <source>
        <strain evidence="1">B-35</strain>
    </source>
</reference>
<protein>
    <recommendedName>
        <fullName evidence="3">DUF5678 domain-containing protein</fullName>
    </recommendedName>
</protein>
<name>A0ABY6HWU7_9ARCH</name>
<evidence type="ECO:0008006" key="3">
    <source>
        <dbReference type="Google" id="ProtNLM"/>
    </source>
</evidence>